<comment type="caution">
    <text evidence="3">The sequence shown here is derived from an EMBL/GenBank/DDBJ whole genome shotgun (WGS) entry which is preliminary data.</text>
</comment>
<evidence type="ECO:0000313" key="4">
    <source>
        <dbReference type="Proteomes" id="UP001523528"/>
    </source>
</evidence>
<dbReference type="Proteomes" id="UP001523528">
    <property type="component" value="Unassembled WGS sequence"/>
</dbReference>
<evidence type="ECO:0000259" key="2">
    <source>
        <dbReference type="Pfam" id="PF06890"/>
    </source>
</evidence>
<name>A0ABT1F763_9PROT</name>
<dbReference type="RefSeq" id="WP_165993121.1">
    <property type="nucleotide sequence ID" value="NZ_JAMYZY010000062.1"/>
</dbReference>
<dbReference type="InterPro" id="IPR053861">
    <property type="entry name" value="Phage_Mu_Gp45_N"/>
</dbReference>
<sequence>MSYDFSDHSRDKINTLTEQSIQFIKPARFLKHTAWKENYKSHVNQISMFGNTMIRDDTRLMQHYGFISAPLAGANALVHGIMGSNSNNVITGTHDERYTPRDLQPGEVVLFDYQGQSIELRHSQTINISSMKTTTINIDGKNQITITDGLVHITGNATIDRDVEIDGNLHVKGNVTCDSDVTASGISLKSHKHTSGAQGSPTSPPQ</sequence>
<evidence type="ECO:0000313" key="3">
    <source>
        <dbReference type="EMBL" id="MCP1259948.1"/>
    </source>
</evidence>
<dbReference type="Gene3D" id="6.20.170.10">
    <property type="match status" value="1"/>
</dbReference>
<proteinExistence type="predicted"/>
<protein>
    <submittedName>
        <fullName evidence="3">Phage baseplate assembly protein V</fullName>
    </submittedName>
</protein>
<gene>
    <name evidence="3" type="ORF">NKW50_15345</name>
</gene>
<organism evidence="3 4">
    <name type="scientific">Acetobacter lambici</name>
    <dbReference type="NCBI Taxonomy" id="1332824"/>
    <lineage>
        <taxon>Bacteria</taxon>
        <taxon>Pseudomonadati</taxon>
        <taxon>Pseudomonadota</taxon>
        <taxon>Alphaproteobacteria</taxon>
        <taxon>Acetobacterales</taxon>
        <taxon>Acetobacteraceae</taxon>
        <taxon>Acetobacter</taxon>
    </lineage>
</organism>
<keyword evidence="4" id="KW-1185">Reference proteome</keyword>
<feature type="domain" description="Bacteriophage Mu Gp45 N-terminal" evidence="2">
    <location>
        <begin position="55"/>
        <end position="97"/>
    </location>
</feature>
<feature type="compositionally biased region" description="Polar residues" evidence="1">
    <location>
        <begin position="195"/>
        <end position="206"/>
    </location>
</feature>
<dbReference type="EMBL" id="JAMYZZ010000066">
    <property type="protein sequence ID" value="MCP1259948.1"/>
    <property type="molecule type" value="Genomic_DNA"/>
</dbReference>
<dbReference type="InterPro" id="IPR013046">
    <property type="entry name" value="GpV/Gp45"/>
</dbReference>
<dbReference type="NCBIfam" id="TIGR01644">
    <property type="entry name" value="phage_P2_V"/>
    <property type="match status" value="1"/>
</dbReference>
<evidence type="ECO:0000256" key="1">
    <source>
        <dbReference type="SAM" id="MobiDB-lite"/>
    </source>
</evidence>
<feature type="region of interest" description="Disordered" evidence="1">
    <location>
        <begin position="187"/>
        <end position="206"/>
    </location>
</feature>
<dbReference type="Pfam" id="PF06890">
    <property type="entry name" value="Phage_Mu_Gp45"/>
    <property type="match status" value="1"/>
</dbReference>
<accession>A0ABT1F763</accession>
<reference evidence="3 4" key="1">
    <citation type="submission" date="2022-06" db="EMBL/GenBank/DDBJ databases">
        <title>Acetobacer genomes from food samples.</title>
        <authorList>
            <person name="Sombolestani A."/>
        </authorList>
    </citation>
    <scope>NUCLEOTIDE SEQUENCE [LARGE SCALE GENOMIC DNA]</scope>
    <source>
        <strain evidence="3 4">R-83285</strain>
    </source>
</reference>